<gene>
    <name evidence="1" type="ORF">BH720_035785</name>
</gene>
<protein>
    <submittedName>
        <fullName evidence="1">Calcium-binding protein</fullName>
    </submittedName>
</protein>
<dbReference type="Proteomes" id="UP000095472">
    <property type="component" value="Chromosome"/>
</dbReference>
<reference evidence="1 2" key="1">
    <citation type="journal article" date="2016" name="Genome Announc.">
        <title>Draft Genome Sequence of the Thermotolerant Cyanobacterium Desertifilum sp. IPPAS B-1220.</title>
        <authorList>
            <person name="Mironov K.S."/>
            <person name="Sinetova M.A."/>
            <person name="Bolatkhan K."/>
            <person name="Zayadan B.K."/>
            <person name="Ustinova V.V."/>
            <person name="Kupriyanova E.V."/>
            <person name="Skrypnik A.N."/>
            <person name="Gogoleva N.E."/>
            <person name="Gogolev Y.V."/>
            <person name="Los D.A."/>
        </authorList>
    </citation>
    <scope>NUCLEOTIDE SEQUENCE [LARGE SCALE GENOMIC DNA]</scope>
    <source>
        <strain evidence="1 2">IPPAS B-1220</strain>
    </source>
</reference>
<name>A0ACD5GTU8_9CYAN</name>
<proteinExistence type="predicted"/>
<evidence type="ECO:0000313" key="1">
    <source>
        <dbReference type="EMBL" id="XPM64263.1"/>
    </source>
</evidence>
<keyword evidence="2" id="KW-1185">Reference proteome</keyword>
<dbReference type="EMBL" id="CP182909">
    <property type="protein sequence ID" value="XPM64263.1"/>
    <property type="molecule type" value="Genomic_DNA"/>
</dbReference>
<organism evidence="1 2">
    <name type="scientific">Desertifilum tharense IPPAS B-1220</name>
    <dbReference type="NCBI Taxonomy" id="1781255"/>
    <lineage>
        <taxon>Bacteria</taxon>
        <taxon>Bacillati</taxon>
        <taxon>Cyanobacteriota</taxon>
        <taxon>Cyanophyceae</taxon>
        <taxon>Desertifilales</taxon>
        <taxon>Desertifilaceae</taxon>
        <taxon>Desertifilum</taxon>
    </lineage>
</organism>
<sequence length="509" mass="50551">METAVLNTLLGEAGNDLIQGGANSDSIDGGDGNDSLLGGGGNNTILGGAGDDSIQGGGGNDSLLGGQGNDIILGIGGNNFIDGGTGINSLVGGGGNDTLTAGPREVGQTEGNSTLNGGGGFNFASYANRTGGITVNFTAANPPATPPFTGNVTLEGGIHTLINIQAVIGSSGDDSLVGTGIETLIGGAGNDIIRRGAFMDGGAGNNTIIGDFGNATILGGAGTEDTLDYSEITTAVTTSGVNVNLQSNFATFGPFSQLVTGIEVVVGTINNDTLTTGNGNESLFGGGGNDSLVATVGNNWLDGGTGNNTLRGGSGNDILRNGVYIEGGSGNDSVIGTATTSATFIGGEGSDTLSYAGITAPLQINLATSTVTRTIEEVTYTDSIREFEVIEGGEGNDTFTGGGRDITLRGGAGDDTYILSAANAGGTIIDDTQGNNQLQLQGIVLAIDSTLPGATRVLRNPGNPADLVIDLDGSGTFNPDSDLRIANFFNQEGTAQGEGFINIQQGGES</sequence>
<accession>A0ACD5GTU8</accession>
<evidence type="ECO:0000313" key="2">
    <source>
        <dbReference type="Proteomes" id="UP000095472"/>
    </source>
</evidence>